<sequence>MKVAEHFLRNAIFYELYVDKFAGNFRALTERLPYLAELGVTHVHLLPHYPSPMIDGGYDVSDYLGVRLELGTLDDFDRFAAHATELGISIMVDLVFNHTSTRHPWFEESFQNPQSPKRNYYLWSSNGTELADSTVCFPEIKAKNWIFHENRKEYHFSTFCPEQADLNWDNPAVFEEFCRIMDFWVARGVRLFRLDAASHIIKREGTPSRNLPETHAVLRKIRAYVDAHYPEVKLVAEVHDPIERMREYFGNGDECHLVYHFPLAEALIAEMALGEKGIAEQYIWELSDTPRGSSWLLFLRNHDDISLVTLASDHRRRFLRVVDPESHVRFGDGVALRLATVCERSLAHDTSDTQQREHGERECFQNILEELFSLPAPIVLYYGDELGMKNMPLAAGVRDIRVCVRNTFDWNEAERQKNDPDSTLSFIKKIAAARKKRME</sequence>
<reference evidence="2 3" key="1">
    <citation type="journal article" date="2016" name="Nat. Commun.">
        <title>Thousands of microbial genomes shed light on interconnected biogeochemical processes in an aquifer system.</title>
        <authorList>
            <person name="Anantharaman K."/>
            <person name="Brown C.T."/>
            <person name="Hug L.A."/>
            <person name="Sharon I."/>
            <person name="Castelle C.J."/>
            <person name="Probst A.J."/>
            <person name="Thomas B.C."/>
            <person name="Singh A."/>
            <person name="Wilkins M.J."/>
            <person name="Karaoz U."/>
            <person name="Brodie E.L."/>
            <person name="Williams K.H."/>
            <person name="Hubbard S.S."/>
            <person name="Banfield J.F."/>
        </authorList>
    </citation>
    <scope>NUCLEOTIDE SEQUENCE [LARGE SCALE GENOMIC DNA]</scope>
</reference>
<dbReference type="AlphaFoldDB" id="A0A1G2CCJ7"/>
<organism evidence="2 3">
    <name type="scientific">Candidatus Liptonbacteria bacterium RIFCSPLOWO2_01_FULL_52_25</name>
    <dbReference type="NCBI Taxonomy" id="1798650"/>
    <lineage>
        <taxon>Bacteria</taxon>
        <taxon>Candidatus Liptoniibacteriota</taxon>
    </lineage>
</organism>
<name>A0A1G2CCJ7_9BACT</name>
<dbReference type="SUPFAM" id="SSF51445">
    <property type="entry name" value="(Trans)glycosidases"/>
    <property type="match status" value="1"/>
</dbReference>
<feature type="domain" description="Glycosyl hydrolase family 13 catalytic" evidence="1">
    <location>
        <begin position="15"/>
        <end position="434"/>
    </location>
</feature>
<dbReference type="PANTHER" id="PTHR10357">
    <property type="entry name" value="ALPHA-AMYLASE FAMILY MEMBER"/>
    <property type="match status" value="1"/>
</dbReference>
<dbReference type="PANTHER" id="PTHR10357:SF219">
    <property type="entry name" value="MALTOSE ALPHA-D-GLUCOSYLTRANSFERASE"/>
    <property type="match status" value="1"/>
</dbReference>
<proteinExistence type="predicted"/>
<evidence type="ECO:0000259" key="1">
    <source>
        <dbReference type="SMART" id="SM00642"/>
    </source>
</evidence>
<dbReference type="SMART" id="SM00642">
    <property type="entry name" value="Aamy"/>
    <property type="match status" value="1"/>
</dbReference>
<dbReference type="InterPro" id="IPR045857">
    <property type="entry name" value="O16G_dom_2"/>
</dbReference>
<comment type="caution">
    <text evidence="2">The sequence shown here is derived from an EMBL/GenBank/DDBJ whole genome shotgun (WGS) entry which is preliminary data.</text>
</comment>
<dbReference type="STRING" id="1798650.A2945_05350"/>
<dbReference type="InterPro" id="IPR006047">
    <property type="entry name" value="GH13_cat_dom"/>
</dbReference>
<dbReference type="GO" id="GO:0005975">
    <property type="term" value="P:carbohydrate metabolic process"/>
    <property type="evidence" value="ECO:0007669"/>
    <property type="project" value="InterPro"/>
</dbReference>
<dbReference type="InterPro" id="IPR017853">
    <property type="entry name" value="GH"/>
</dbReference>
<dbReference type="EMBL" id="MHLA01000021">
    <property type="protein sequence ID" value="OGY99113.1"/>
    <property type="molecule type" value="Genomic_DNA"/>
</dbReference>
<evidence type="ECO:0000313" key="3">
    <source>
        <dbReference type="Proteomes" id="UP000178880"/>
    </source>
</evidence>
<dbReference type="Gene3D" id="3.20.20.80">
    <property type="entry name" value="Glycosidases"/>
    <property type="match status" value="1"/>
</dbReference>
<protein>
    <recommendedName>
        <fullName evidence="1">Glycosyl hydrolase family 13 catalytic domain-containing protein</fullName>
    </recommendedName>
</protein>
<dbReference type="Gene3D" id="3.90.400.10">
    <property type="entry name" value="Oligo-1,6-glucosidase, Domain 2"/>
    <property type="match status" value="1"/>
</dbReference>
<dbReference type="Proteomes" id="UP000178880">
    <property type="component" value="Unassembled WGS sequence"/>
</dbReference>
<evidence type="ECO:0000313" key="2">
    <source>
        <dbReference type="EMBL" id="OGY99113.1"/>
    </source>
</evidence>
<accession>A0A1G2CCJ7</accession>
<dbReference type="Pfam" id="PF00128">
    <property type="entry name" value="Alpha-amylase"/>
    <property type="match status" value="1"/>
</dbReference>
<gene>
    <name evidence="2" type="ORF">A2945_05350</name>
</gene>